<feature type="domain" description="Exonuclease" evidence="4">
    <location>
        <begin position="5"/>
        <end position="169"/>
    </location>
</feature>
<dbReference type="GO" id="GO:0005829">
    <property type="term" value="C:cytosol"/>
    <property type="evidence" value="ECO:0007669"/>
    <property type="project" value="TreeGrafter"/>
</dbReference>
<dbReference type="Proteomes" id="UP000564644">
    <property type="component" value="Unassembled WGS sequence"/>
</dbReference>
<dbReference type="Gene3D" id="3.30.420.10">
    <property type="entry name" value="Ribonuclease H-like superfamily/Ribonuclease H"/>
    <property type="match status" value="1"/>
</dbReference>
<comment type="caution">
    <text evidence="5">The sequence shown here is derived from an EMBL/GenBank/DDBJ whole genome shotgun (WGS) entry which is preliminary data.</text>
</comment>
<gene>
    <name evidence="5" type="ORF">H7C18_09200</name>
</gene>
<organism evidence="5 6">
    <name type="scientific">Cohnella zeiphila</name>
    <dbReference type="NCBI Taxonomy" id="2761120"/>
    <lineage>
        <taxon>Bacteria</taxon>
        <taxon>Bacillati</taxon>
        <taxon>Bacillota</taxon>
        <taxon>Bacilli</taxon>
        <taxon>Bacillales</taxon>
        <taxon>Paenibacillaceae</taxon>
        <taxon>Cohnella</taxon>
    </lineage>
</organism>
<sequence>MDLSDITVLDFETSGLNPARDRIIEIAAVRCHEGQIVSRYSTLVRFEGFIPPKVTELTGLSSADLENGLDEETAMRILNRFIGSNVIVAHNAAFDLGFLHYALMRHAGRSFSNRFLDTLTICRDRQPYPHNLGEMCKRYGVELDGAHRALADVEGCWELLRKLNEESSVEPYVNRLGYLPKYGPPAWYPPQAELQAATIRYA</sequence>
<dbReference type="PANTHER" id="PTHR30231:SF4">
    <property type="entry name" value="PROTEIN NEN2"/>
    <property type="match status" value="1"/>
</dbReference>
<protein>
    <submittedName>
        <fullName evidence="5">3'-5' exonuclease</fullName>
    </submittedName>
</protein>
<dbReference type="CDD" id="cd06127">
    <property type="entry name" value="DEDDh"/>
    <property type="match status" value="1"/>
</dbReference>
<dbReference type="RefSeq" id="WP_185128723.1">
    <property type="nucleotide sequence ID" value="NZ_JACJVO010000009.1"/>
</dbReference>
<keyword evidence="2" id="KW-0378">Hydrolase</keyword>
<evidence type="ECO:0000313" key="6">
    <source>
        <dbReference type="Proteomes" id="UP000564644"/>
    </source>
</evidence>
<evidence type="ECO:0000256" key="1">
    <source>
        <dbReference type="ARBA" id="ARBA00022722"/>
    </source>
</evidence>
<keyword evidence="3 5" id="KW-0269">Exonuclease</keyword>
<dbReference type="SUPFAM" id="SSF53098">
    <property type="entry name" value="Ribonuclease H-like"/>
    <property type="match status" value="1"/>
</dbReference>
<dbReference type="GO" id="GO:0003676">
    <property type="term" value="F:nucleic acid binding"/>
    <property type="evidence" value="ECO:0007669"/>
    <property type="project" value="InterPro"/>
</dbReference>
<evidence type="ECO:0000256" key="3">
    <source>
        <dbReference type="ARBA" id="ARBA00022839"/>
    </source>
</evidence>
<dbReference type="EMBL" id="JACJVO010000009">
    <property type="protein sequence ID" value="MBB6731080.1"/>
    <property type="molecule type" value="Genomic_DNA"/>
</dbReference>
<dbReference type="SMART" id="SM00479">
    <property type="entry name" value="EXOIII"/>
    <property type="match status" value="1"/>
</dbReference>
<keyword evidence="6" id="KW-1185">Reference proteome</keyword>
<evidence type="ECO:0000256" key="2">
    <source>
        <dbReference type="ARBA" id="ARBA00022801"/>
    </source>
</evidence>
<name>A0A7X0VV59_9BACL</name>
<dbReference type="InterPro" id="IPR012337">
    <property type="entry name" value="RNaseH-like_sf"/>
</dbReference>
<dbReference type="Pfam" id="PF00929">
    <property type="entry name" value="RNase_T"/>
    <property type="match status" value="1"/>
</dbReference>
<dbReference type="AlphaFoldDB" id="A0A7X0VV59"/>
<reference evidence="5 6" key="1">
    <citation type="submission" date="2020-08" db="EMBL/GenBank/DDBJ databases">
        <title>Cohnella phylogeny.</title>
        <authorList>
            <person name="Dunlap C."/>
        </authorList>
    </citation>
    <scope>NUCLEOTIDE SEQUENCE [LARGE SCALE GENOMIC DNA]</scope>
    <source>
        <strain evidence="5 6">CBP 2801</strain>
    </source>
</reference>
<accession>A0A7X0VV59</accession>
<dbReference type="GO" id="GO:0008408">
    <property type="term" value="F:3'-5' exonuclease activity"/>
    <property type="evidence" value="ECO:0007669"/>
    <property type="project" value="TreeGrafter"/>
</dbReference>
<dbReference type="InterPro" id="IPR036397">
    <property type="entry name" value="RNaseH_sf"/>
</dbReference>
<dbReference type="FunFam" id="3.30.420.10:FF:000045">
    <property type="entry name" value="3'-5' exonuclease DinG"/>
    <property type="match status" value="1"/>
</dbReference>
<proteinExistence type="predicted"/>
<keyword evidence="1" id="KW-0540">Nuclease</keyword>
<dbReference type="InterPro" id="IPR013520">
    <property type="entry name" value="Ribonucl_H"/>
</dbReference>
<evidence type="ECO:0000313" key="5">
    <source>
        <dbReference type="EMBL" id="MBB6731080.1"/>
    </source>
</evidence>
<evidence type="ECO:0000259" key="4">
    <source>
        <dbReference type="SMART" id="SM00479"/>
    </source>
</evidence>
<dbReference type="PANTHER" id="PTHR30231">
    <property type="entry name" value="DNA POLYMERASE III SUBUNIT EPSILON"/>
    <property type="match status" value="1"/>
</dbReference>